<gene>
    <name evidence="3" type="ORF">HMPREF1074_04381</name>
</gene>
<evidence type="ECO:0000313" key="4">
    <source>
        <dbReference type="Proteomes" id="UP000003566"/>
    </source>
</evidence>
<reference evidence="3 4" key="1">
    <citation type="submission" date="2012-02" db="EMBL/GenBank/DDBJ databases">
        <title>The Genome Sequence of Bacteroides xylanisolvens CL03T12C04.</title>
        <authorList>
            <consortium name="The Broad Institute Genome Sequencing Platform"/>
            <person name="Earl A."/>
            <person name="Ward D."/>
            <person name="Feldgarden M."/>
            <person name="Gevers D."/>
            <person name="Zitomersky N.L."/>
            <person name="Coyne M.J."/>
            <person name="Comstock L.E."/>
            <person name="Young S.K."/>
            <person name="Zeng Q."/>
            <person name="Gargeya S."/>
            <person name="Fitzgerald M."/>
            <person name="Haas B."/>
            <person name="Abouelleil A."/>
            <person name="Alvarado L."/>
            <person name="Arachchi H.M."/>
            <person name="Berlin A."/>
            <person name="Chapman S.B."/>
            <person name="Gearin G."/>
            <person name="Goldberg J."/>
            <person name="Griggs A."/>
            <person name="Gujja S."/>
            <person name="Hansen M."/>
            <person name="Heiman D."/>
            <person name="Howarth C."/>
            <person name="Larimer J."/>
            <person name="Lui A."/>
            <person name="MacDonald P.J.P."/>
            <person name="McCowen C."/>
            <person name="Montmayeur A."/>
            <person name="Murphy C."/>
            <person name="Neiman D."/>
            <person name="Pearson M."/>
            <person name="Priest M."/>
            <person name="Roberts A."/>
            <person name="Saif S."/>
            <person name="Shea T."/>
            <person name="Sisk P."/>
            <person name="Stolte C."/>
            <person name="Sykes S."/>
            <person name="Wortman J."/>
            <person name="Nusbaum C."/>
            <person name="Birren B."/>
        </authorList>
    </citation>
    <scope>NUCLEOTIDE SEQUENCE [LARGE SCALE GENOMIC DNA]</scope>
    <source>
        <strain evidence="3 4">CL03T12C04</strain>
    </source>
</reference>
<proteinExistence type="predicted"/>
<dbReference type="PROSITE" id="PS50943">
    <property type="entry name" value="HTH_CROC1"/>
    <property type="match status" value="1"/>
</dbReference>
<dbReference type="SMART" id="SM00530">
    <property type="entry name" value="HTH_XRE"/>
    <property type="match status" value="1"/>
</dbReference>
<evidence type="ECO:0000256" key="1">
    <source>
        <dbReference type="SAM" id="Coils"/>
    </source>
</evidence>
<dbReference type="InterPro" id="IPR010982">
    <property type="entry name" value="Lambda_DNA-bd_dom_sf"/>
</dbReference>
<dbReference type="AlphaFoldDB" id="I9UN54"/>
<dbReference type="InterPro" id="IPR001387">
    <property type="entry name" value="Cro/C1-type_HTH"/>
</dbReference>
<name>I9UN54_9BACE</name>
<organism evidence="3 4">
    <name type="scientific">Bacteroides xylanisolvens CL03T12C04</name>
    <dbReference type="NCBI Taxonomy" id="997892"/>
    <lineage>
        <taxon>Bacteria</taxon>
        <taxon>Pseudomonadati</taxon>
        <taxon>Bacteroidota</taxon>
        <taxon>Bacteroidia</taxon>
        <taxon>Bacteroidales</taxon>
        <taxon>Bacteroidaceae</taxon>
        <taxon>Bacteroides</taxon>
    </lineage>
</organism>
<evidence type="ECO:0000259" key="2">
    <source>
        <dbReference type="PROSITE" id="PS50943"/>
    </source>
</evidence>
<protein>
    <recommendedName>
        <fullName evidence="2">HTH cro/C1-type domain-containing protein</fullName>
    </recommendedName>
</protein>
<sequence length="242" mass="28257">QQKTLSLCTSRPQTTFIEVFFYWDIKPVGHMRMGKPYDLVFTTKIVAVLTFLFTGRKKSVFLYTFASSETFHLYICWILKRKKIKMETEELTIGRVHHGRNIRRTRIEKNMNQEGLSELVHLSQPAVSKYEKMKVIDDEMLQRFARALNVPFDYLKTLEEDAQTVVFENNTVNNSEQSAGGANISMGIVKSDTEDSINDSRVNNFNPIDKITELYERLLKEKDEKYAALERRLQNIEKSLQK</sequence>
<dbReference type="GO" id="GO:0003677">
    <property type="term" value="F:DNA binding"/>
    <property type="evidence" value="ECO:0007669"/>
    <property type="project" value="InterPro"/>
</dbReference>
<dbReference type="SUPFAM" id="SSF47413">
    <property type="entry name" value="lambda repressor-like DNA-binding domains"/>
    <property type="match status" value="1"/>
</dbReference>
<feature type="non-terminal residue" evidence="3">
    <location>
        <position position="1"/>
    </location>
</feature>
<accession>I9UN54</accession>
<keyword evidence="1" id="KW-0175">Coiled coil</keyword>
<dbReference type="EMBL" id="AGXE01000031">
    <property type="protein sequence ID" value="EIY84111.1"/>
    <property type="molecule type" value="Genomic_DNA"/>
</dbReference>
<dbReference type="Gene3D" id="1.10.260.40">
    <property type="entry name" value="lambda repressor-like DNA-binding domains"/>
    <property type="match status" value="1"/>
</dbReference>
<comment type="caution">
    <text evidence="3">The sequence shown here is derived from an EMBL/GenBank/DDBJ whole genome shotgun (WGS) entry which is preliminary data.</text>
</comment>
<dbReference type="CDD" id="cd00093">
    <property type="entry name" value="HTH_XRE"/>
    <property type="match status" value="1"/>
</dbReference>
<feature type="domain" description="HTH cro/C1-type" evidence="2">
    <location>
        <begin position="102"/>
        <end position="155"/>
    </location>
</feature>
<dbReference type="Pfam" id="PF01381">
    <property type="entry name" value="HTH_3"/>
    <property type="match status" value="1"/>
</dbReference>
<dbReference type="PATRIC" id="fig|997892.3.peg.4488"/>
<dbReference type="HOGENOM" id="CLU_1144604_0_0_10"/>
<evidence type="ECO:0000313" key="3">
    <source>
        <dbReference type="EMBL" id="EIY84111.1"/>
    </source>
</evidence>
<dbReference type="Proteomes" id="UP000003566">
    <property type="component" value="Unassembled WGS sequence"/>
</dbReference>
<feature type="coiled-coil region" evidence="1">
    <location>
        <begin position="212"/>
        <end position="239"/>
    </location>
</feature>